<dbReference type="AlphaFoldDB" id="T1F7Z4"/>
<protein>
    <submittedName>
        <fullName evidence="1 2">Uncharacterized protein</fullName>
    </submittedName>
</protein>
<dbReference type="Proteomes" id="UP000015101">
    <property type="component" value="Unassembled WGS sequence"/>
</dbReference>
<sequence length="104" mass="11933">MKRQKERTTRKKTKHRELELCSTIENLEPTDKRTLDYHWKLQHGVGDIANIEAITSVLVVRGRGGCNTGVRNGIFRRLHSADRSKVLIARNVKTSNLCGHIMLR</sequence>
<accession>T1F7Z4</accession>
<dbReference type="RefSeq" id="XP_009019085.1">
    <property type="nucleotide sequence ID" value="XM_009020837.1"/>
</dbReference>
<evidence type="ECO:0000313" key="3">
    <source>
        <dbReference type="Proteomes" id="UP000015101"/>
    </source>
</evidence>
<dbReference type="EnsemblMetazoa" id="HelroT174308">
    <property type="protein sequence ID" value="HelroP174308"/>
    <property type="gene ID" value="HelroG174308"/>
</dbReference>
<dbReference type="KEGG" id="hro:HELRODRAFT_174308"/>
<gene>
    <name evidence="2" type="primary">20204943</name>
    <name evidence="1" type="ORF">HELRODRAFT_174308</name>
</gene>
<dbReference type="InParanoid" id="T1F7Z4"/>
<keyword evidence="3" id="KW-1185">Reference proteome</keyword>
<dbReference type="CTD" id="20204943"/>
<dbReference type="GeneID" id="20204943"/>
<dbReference type="HOGENOM" id="CLU_2252909_0_0_1"/>
<reference evidence="3" key="1">
    <citation type="submission" date="2012-12" db="EMBL/GenBank/DDBJ databases">
        <authorList>
            <person name="Hellsten U."/>
            <person name="Grimwood J."/>
            <person name="Chapman J.A."/>
            <person name="Shapiro H."/>
            <person name="Aerts A."/>
            <person name="Otillar R.P."/>
            <person name="Terry A.Y."/>
            <person name="Boore J.L."/>
            <person name="Simakov O."/>
            <person name="Marletaz F."/>
            <person name="Cho S.-J."/>
            <person name="Edsinger-Gonzales E."/>
            <person name="Havlak P."/>
            <person name="Kuo D.-H."/>
            <person name="Larsson T."/>
            <person name="Lv J."/>
            <person name="Arendt D."/>
            <person name="Savage R."/>
            <person name="Osoegawa K."/>
            <person name="de Jong P."/>
            <person name="Lindberg D.R."/>
            <person name="Seaver E.C."/>
            <person name="Weisblat D.A."/>
            <person name="Putnam N.H."/>
            <person name="Grigoriev I.V."/>
            <person name="Rokhsar D.S."/>
        </authorList>
    </citation>
    <scope>NUCLEOTIDE SEQUENCE</scope>
</reference>
<dbReference type="EMBL" id="AMQM01004878">
    <property type="status" value="NOT_ANNOTATED_CDS"/>
    <property type="molecule type" value="Genomic_DNA"/>
</dbReference>
<dbReference type="EMBL" id="KB096716">
    <property type="protein sequence ID" value="ESO02871.1"/>
    <property type="molecule type" value="Genomic_DNA"/>
</dbReference>
<reference evidence="2" key="3">
    <citation type="submission" date="2015-06" db="UniProtKB">
        <authorList>
            <consortium name="EnsemblMetazoa"/>
        </authorList>
    </citation>
    <scope>IDENTIFICATION</scope>
</reference>
<organism evidence="2 3">
    <name type="scientific">Helobdella robusta</name>
    <name type="common">Californian leech</name>
    <dbReference type="NCBI Taxonomy" id="6412"/>
    <lineage>
        <taxon>Eukaryota</taxon>
        <taxon>Metazoa</taxon>
        <taxon>Spiralia</taxon>
        <taxon>Lophotrochozoa</taxon>
        <taxon>Annelida</taxon>
        <taxon>Clitellata</taxon>
        <taxon>Hirudinea</taxon>
        <taxon>Rhynchobdellida</taxon>
        <taxon>Glossiphoniidae</taxon>
        <taxon>Helobdella</taxon>
    </lineage>
</organism>
<name>T1F7Z4_HELRO</name>
<evidence type="ECO:0000313" key="2">
    <source>
        <dbReference type="EnsemblMetazoa" id="HelroP174308"/>
    </source>
</evidence>
<proteinExistence type="predicted"/>
<reference evidence="1 3" key="2">
    <citation type="journal article" date="2013" name="Nature">
        <title>Insights into bilaterian evolution from three spiralian genomes.</title>
        <authorList>
            <person name="Simakov O."/>
            <person name="Marletaz F."/>
            <person name="Cho S.J."/>
            <person name="Edsinger-Gonzales E."/>
            <person name="Havlak P."/>
            <person name="Hellsten U."/>
            <person name="Kuo D.H."/>
            <person name="Larsson T."/>
            <person name="Lv J."/>
            <person name="Arendt D."/>
            <person name="Savage R."/>
            <person name="Osoegawa K."/>
            <person name="de Jong P."/>
            <person name="Grimwood J."/>
            <person name="Chapman J.A."/>
            <person name="Shapiro H."/>
            <person name="Aerts A."/>
            <person name="Otillar R.P."/>
            <person name="Terry A.Y."/>
            <person name="Boore J.L."/>
            <person name="Grigoriev I.V."/>
            <person name="Lindberg D.R."/>
            <person name="Seaver E.C."/>
            <person name="Weisblat D.A."/>
            <person name="Putnam N.H."/>
            <person name="Rokhsar D.S."/>
        </authorList>
    </citation>
    <scope>NUCLEOTIDE SEQUENCE</scope>
</reference>
<evidence type="ECO:0000313" key="1">
    <source>
        <dbReference type="EMBL" id="ESO02871.1"/>
    </source>
</evidence>